<sequence length="100" mass="11773">MNFLDNAVVIQNISSMKKIKFLLHSNQCSLLLVWTLYVLAFCRSPIYLECNQIEKYFNDNSIANILKNVEHFCCLNMGRLNEIIVDEFEKILKEKEIVKK</sequence>
<proteinExistence type="predicted"/>
<dbReference type="Proteomes" id="UP000023152">
    <property type="component" value="Unassembled WGS sequence"/>
</dbReference>
<accession>X6LWI5</accession>
<gene>
    <name evidence="1" type="ORF">RFI_31103</name>
</gene>
<organism evidence="1 2">
    <name type="scientific">Reticulomyxa filosa</name>
    <dbReference type="NCBI Taxonomy" id="46433"/>
    <lineage>
        <taxon>Eukaryota</taxon>
        <taxon>Sar</taxon>
        <taxon>Rhizaria</taxon>
        <taxon>Retaria</taxon>
        <taxon>Foraminifera</taxon>
        <taxon>Monothalamids</taxon>
        <taxon>Reticulomyxidae</taxon>
        <taxon>Reticulomyxa</taxon>
    </lineage>
</organism>
<dbReference type="AlphaFoldDB" id="X6LWI5"/>
<keyword evidence="2" id="KW-1185">Reference proteome</keyword>
<protein>
    <submittedName>
        <fullName evidence="1">Uncharacterized protein</fullName>
    </submittedName>
</protein>
<evidence type="ECO:0000313" key="2">
    <source>
        <dbReference type="Proteomes" id="UP000023152"/>
    </source>
</evidence>
<comment type="caution">
    <text evidence="1">The sequence shown here is derived from an EMBL/GenBank/DDBJ whole genome shotgun (WGS) entry which is preliminary data.</text>
</comment>
<dbReference type="EMBL" id="ASPP01027278">
    <property type="protein sequence ID" value="ETO06293.1"/>
    <property type="molecule type" value="Genomic_DNA"/>
</dbReference>
<evidence type="ECO:0000313" key="1">
    <source>
        <dbReference type="EMBL" id="ETO06293.1"/>
    </source>
</evidence>
<reference evidence="1 2" key="1">
    <citation type="journal article" date="2013" name="Curr. Biol.">
        <title>The Genome of the Foraminiferan Reticulomyxa filosa.</title>
        <authorList>
            <person name="Glockner G."/>
            <person name="Hulsmann N."/>
            <person name="Schleicher M."/>
            <person name="Noegel A.A."/>
            <person name="Eichinger L."/>
            <person name="Gallinger C."/>
            <person name="Pawlowski J."/>
            <person name="Sierra R."/>
            <person name="Euteneuer U."/>
            <person name="Pillet L."/>
            <person name="Moustafa A."/>
            <person name="Platzer M."/>
            <person name="Groth M."/>
            <person name="Szafranski K."/>
            <person name="Schliwa M."/>
        </authorList>
    </citation>
    <scope>NUCLEOTIDE SEQUENCE [LARGE SCALE GENOMIC DNA]</scope>
</reference>
<name>X6LWI5_RETFI</name>